<proteinExistence type="predicted"/>
<dbReference type="InterPro" id="IPR053249">
    <property type="entry name" value="LFS"/>
</dbReference>
<evidence type="ECO:0000313" key="1">
    <source>
        <dbReference type="EMBL" id="PKI39607.1"/>
    </source>
</evidence>
<dbReference type="CDD" id="cd07821">
    <property type="entry name" value="PYR_PYL_RCAR_like"/>
    <property type="match status" value="1"/>
</dbReference>
<sequence>MPMVEQCTDLSGQEGLPGYIRLVSGFMFPQPDGERSWIKERLMSMDPVSYTYVYRMEASNVGLDGSVNVLRLIDYGEDSTIVEWLFEISPVEDATEENIIDYLGFLYKSCINRIEAAIEAASRKK</sequence>
<dbReference type="AlphaFoldDB" id="A0A2I0I6K2"/>
<organism evidence="1 2">
    <name type="scientific">Punica granatum</name>
    <name type="common">Pomegranate</name>
    <dbReference type="NCBI Taxonomy" id="22663"/>
    <lineage>
        <taxon>Eukaryota</taxon>
        <taxon>Viridiplantae</taxon>
        <taxon>Streptophyta</taxon>
        <taxon>Embryophyta</taxon>
        <taxon>Tracheophyta</taxon>
        <taxon>Spermatophyta</taxon>
        <taxon>Magnoliopsida</taxon>
        <taxon>eudicotyledons</taxon>
        <taxon>Gunneridae</taxon>
        <taxon>Pentapetalae</taxon>
        <taxon>rosids</taxon>
        <taxon>malvids</taxon>
        <taxon>Myrtales</taxon>
        <taxon>Lythraceae</taxon>
        <taxon>Punica</taxon>
    </lineage>
</organism>
<protein>
    <recommendedName>
        <fullName evidence="3">Bet v I/Major latex protein domain-containing protein</fullName>
    </recommendedName>
</protein>
<dbReference type="EMBL" id="PGOL01003807">
    <property type="protein sequence ID" value="PKI39607.1"/>
    <property type="molecule type" value="Genomic_DNA"/>
</dbReference>
<dbReference type="PANTHER" id="PTHR33789:SF5">
    <property type="entry name" value="BET V I_MAJOR LATEX PROTEIN DOMAIN-CONTAINING PROTEIN"/>
    <property type="match status" value="1"/>
</dbReference>
<dbReference type="Proteomes" id="UP000233551">
    <property type="component" value="Unassembled WGS sequence"/>
</dbReference>
<gene>
    <name evidence="1" type="ORF">CRG98_040077</name>
</gene>
<dbReference type="STRING" id="22663.A0A2I0I6K2"/>
<evidence type="ECO:0008006" key="3">
    <source>
        <dbReference type="Google" id="ProtNLM"/>
    </source>
</evidence>
<dbReference type="InterPro" id="IPR023393">
    <property type="entry name" value="START-like_dom_sf"/>
</dbReference>
<dbReference type="SUPFAM" id="SSF55961">
    <property type="entry name" value="Bet v1-like"/>
    <property type="match status" value="1"/>
</dbReference>
<keyword evidence="2" id="KW-1185">Reference proteome</keyword>
<comment type="caution">
    <text evidence="1">The sequence shown here is derived from an EMBL/GenBank/DDBJ whole genome shotgun (WGS) entry which is preliminary data.</text>
</comment>
<dbReference type="Gene3D" id="3.30.530.20">
    <property type="match status" value="1"/>
</dbReference>
<evidence type="ECO:0000313" key="2">
    <source>
        <dbReference type="Proteomes" id="UP000233551"/>
    </source>
</evidence>
<accession>A0A2I0I6K2</accession>
<reference evidence="1 2" key="1">
    <citation type="submission" date="2017-11" db="EMBL/GenBank/DDBJ databases">
        <title>De-novo sequencing of pomegranate (Punica granatum L.) genome.</title>
        <authorList>
            <person name="Akparov Z."/>
            <person name="Amiraslanov A."/>
            <person name="Hajiyeva S."/>
            <person name="Abbasov M."/>
            <person name="Kaur K."/>
            <person name="Hamwieh A."/>
            <person name="Solovyev V."/>
            <person name="Salamov A."/>
            <person name="Braich B."/>
            <person name="Kosarev P."/>
            <person name="Mahmoud A."/>
            <person name="Hajiyev E."/>
            <person name="Babayeva S."/>
            <person name="Izzatullayeva V."/>
            <person name="Mammadov A."/>
            <person name="Mammadov A."/>
            <person name="Sharifova S."/>
            <person name="Ojaghi J."/>
            <person name="Eynullazada K."/>
            <person name="Bayramov B."/>
            <person name="Abdulazimova A."/>
            <person name="Shahmuradov I."/>
        </authorList>
    </citation>
    <scope>NUCLEOTIDE SEQUENCE [LARGE SCALE GENOMIC DNA]</scope>
    <source>
        <strain evidence="2">cv. AG2017</strain>
        <tissue evidence="1">Leaf</tissue>
    </source>
</reference>
<dbReference type="PANTHER" id="PTHR33789">
    <property type="entry name" value="LACHRYMATORY-FACTOR SYNTHASE"/>
    <property type="match status" value="1"/>
</dbReference>
<name>A0A2I0I6K2_PUNGR</name>